<proteinExistence type="predicted"/>
<organism evidence="1">
    <name type="scientific">marine sediment metagenome</name>
    <dbReference type="NCBI Taxonomy" id="412755"/>
    <lineage>
        <taxon>unclassified sequences</taxon>
        <taxon>metagenomes</taxon>
        <taxon>ecological metagenomes</taxon>
    </lineage>
</organism>
<dbReference type="EMBL" id="LAZR01065596">
    <property type="protein sequence ID" value="KKK55228.1"/>
    <property type="molecule type" value="Genomic_DNA"/>
</dbReference>
<protein>
    <submittedName>
        <fullName evidence="1">Uncharacterized protein</fullName>
    </submittedName>
</protein>
<comment type="caution">
    <text evidence="1">The sequence shown here is derived from an EMBL/GenBank/DDBJ whole genome shotgun (WGS) entry which is preliminary data.</text>
</comment>
<evidence type="ECO:0000313" key="1">
    <source>
        <dbReference type="EMBL" id="KKK55228.1"/>
    </source>
</evidence>
<name>A0A0F8WF91_9ZZZZ</name>
<feature type="non-terminal residue" evidence="1">
    <location>
        <position position="1"/>
    </location>
</feature>
<sequence>ASAYFDLLIGAGTQTAFNNANAYLGVGNSATAWAATQTDLIGASKNRQGQEATFPDHTDGTTSANDSCIWKSQWATGDGNFAWAEWALFNAAAAGRMLQRKVESLGTKTSAAIWTLTITLDLT</sequence>
<accession>A0A0F8WF91</accession>
<dbReference type="AlphaFoldDB" id="A0A0F8WF91"/>
<reference evidence="1" key="1">
    <citation type="journal article" date="2015" name="Nature">
        <title>Complex archaea that bridge the gap between prokaryotes and eukaryotes.</title>
        <authorList>
            <person name="Spang A."/>
            <person name="Saw J.H."/>
            <person name="Jorgensen S.L."/>
            <person name="Zaremba-Niedzwiedzka K."/>
            <person name="Martijn J."/>
            <person name="Lind A.E."/>
            <person name="van Eijk R."/>
            <person name="Schleper C."/>
            <person name="Guy L."/>
            <person name="Ettema T.J."/>
        </authorList>
    </citation>
    <scope>NUCLEOTIDE SEQUENCE</scope>
</reference>
<gene>
    <name evidence="1" type="ORF">LCGC14_3076660</name>
</gene>